<dbReference type="RefSeq" id="XP_002677500.1">
    <property type="nucleotide sequence ID" value="XM_002677454.1"/>
</dbReference>
<dbReference type="GeneID" id="8848901"/>
<evidence type="ECO:0000313" key="1">
    <source>
        <dbReference type="EMBL" id="EFC44756.1"/>
    </source>
</evidence>
<organism evidence="2">
    <name type="scientific">Naegleria gruberi</name>
    <name type="common">Amoeba</name>
    <dbReference type="NCBI Taxonomy" id="5762"/>
    <lineage>
        <taxon>Eukaryota</taxon>
        <taxon>Discoba</taxon>
        <taxon>Heterolobosea</taxon>
        <taxon>Tetramitia</taxon>
        <taxon>Eutetramitia</taxon>
        <taxon>Vahlkampfiidae</taxon>
        <taxon>Naegleria</taxon>
    </lineage>
</organism>
<sequence length="191" mass="22783">MDLKQLYNFARCNSRTFKVFFNVDKRDIGKEKNEMRDEKDLDFNRVQVLVWKLLAVSYFPRVDHNLNVKNWMQFLRKRMKHIKGNGYDFKLDIPSFVNSNMDEEIIENCEWVYKCPLSYFNLSGDEIDVKFCNVCEKHVYLVDSLESFRERVGRGNCVAFTSKLYLYDEPLMGECVADIDYDTIPFDIQEN</sequence>
<dbReference type="AlphaFoldDB" id="D2VE93"/>
<accession>D2VE93</accession>
<protein>
    <submittedName>
        <fullName evidence="1">Predicted protein</fullName>
    </submittedName>
</protein>
<dbReference type="VEuPathDB" id="AmoebaDB:NAEGRDRAFT_67196"/>
<evidence type="ECO:0000313" key="2">
    <source>
        <dbReference type="Proteomes" id="UP000006671"/>
    </source>
</evidence>
<gene>
    <name evidence="1" type="ORF">NAEGRDRAFT_67196</name>
</gene>
<dbReference type="InParanoid" id="D2VE93"/>
<dbReference type="EMBL" id="GG738866">
    <property type="protein sequence ID" value="EFC44756.1"/>
    <property type="molecule type" value="Genomic_DNA"/>
</dbReference>
<dbReference type="Proteomes" id="UP000006671">
    <property type="component" value="Unassembled WGS sequence"/>
</dbReference>
<name>D2VE93_NAEGR</name>
<reference evidence="1 2" key="1">
    <citation type="journal article" date="2010" name="Cell">
        <title>The genome of Naegleria gruberi illuminates early eukaryotic versatility.</title>
        <authorList>
            <person name="Fritz-Laylin L.K."/>
            <person name="Prochnik S.E."/>
            <person name="Ginger M.L."/>
            <person name="Dacks J.B."/>
            <person name="Carpenter M.L."/>
            <person name="Field M.C."/>
            <person name="Kuo A."/>
            <person name="Paredez A."/>
            <person name="Chapman J."/>
            <person name="Pham J."/>
            <person name="Shu S."/>
            <person name="Neupane R."/>
            <person name="Cipriano M."/>
            <person name="Mancuso J."/>
            <person name="Tu H."/>
            <person name="Salamov A."/>
            <person name="Lindquist E."/>
            <person name="Shapiro H."/>
            <person name="Lucas S."/>
            <person name="Grigoriev I.V."/>
            <person name="Cande W.Z."/>
            <person name="Fulton C."/>
            <person name="Rokhsar D.S."/>
            <person name="Dawson S.C."/>
        </authorList>
    </citation>
    <scope>NUCLEOTIDE SEQUENCE [LARGE SCALE GENOMIC DNA]</scope>
    <source>
        <strain evidence="1 2">NEG-M</strain>
    </source>
</reference>
<dbReference type="KEGG" id="ngr:NAEGRDRAFT_67196"/>
<proteinExistence type="predicted"/>
<keyword evidence="2" id="KW-1185">Reference proteome</keyword>